<evidence type="ECO:0000313" key="8">
    <source>
        <dbReference type="Proteomes" id="UP000186720"/>
    </source>
</evidence>
<sequence length="150" mass="17044">MKKYQWLYELIIYLMALLFLYTAASKLMDMRYFIRAVHRQPFPRAADPFLIIGVPIVELITGFALLVVKMRKFGLISSVTLMFVFSIYVGLAVFHVFKKVPCGCAGVFQSMGWPEHLVFNIAFLALAIIGLKFHVIQKRNITVGKGQPAI</sequence>
<dbReference type="GO" id="GO:0030416">
    <property type="term" value="P:methylamine metabolic process"/>
    <property type="evidence" value="ECO:0007669"/>
    <property type="project" value="InterPro"/>
</dbReference>
<evidence type="ECO:0000256" key="2">
    <source>
        <dbReference type="ARBA" id="ARBA00022692"/>
    </source>
</evidence>
<dbReference type="Proteomes" id="UP000186720">
    <property type="component" value="Unassembled WGS sequence"/>
</dbReference>
<evidence type="ECO:0000259" key="6">
    <source>
        <dbReference type="Pfam" id="PF07291"/>
    </source>
</evidence>
<proteinExistence type="predicted"/>
<dbReference type="AlphaFoldDB" id="A0A1Q6A3Z8"/>
<evidence type="ECO:0000256" key="5">
    <source>
        <dbReference type="SAM" id="Phobius"/>
    </source>
</evidence>
<feature type="transmembrane region" description="Helical" evidence="5">
    <location>
        <begin position="7"/>
        <end position="28"/>
    </location>
</feature>
<feature type="domain" description="Methylamine utilisation protein MauE" evidence="6">
    <location>
        <begin position="5"/>
        <end position="131"/>
    </location>
</feature>
<dbReference type="RefSeq" id="WP_074491281.1">
    <property type="nucleotide sequence ID" value="NZ_FPAM01000009.1"/>
</dbReference>
<name>A0A1Q6A3Z8_9SPHI</name>
<comment type="subcellular location">
    <subcellularLocation>
        <location evidence="1">Membrane</location>
        <topology evidence="1">Multi-pass membrane protein</topology>
    </subcellularLocation>
</comment>
<dbReference type="InterPro" id="IPR009908">
    <property type="entry name" value="Methylamine_util_MauE"/>
</dbReference>
<feature type="transmembrane region" description="Helical" evidence="5">
    <location>
        <begin position="117"/>
        <end position="135"/>
    </location>
</feature>
<keyword evidence="2 5" id="KW-0812">Transmembrane</keyword>
<evidence type="ECO:0000256" key="3">
    <source>
        <dbReference type="ARBA" id="ARBA00022989"/>
    </source>
</evidence>
<reference evidence="7 8" key="1">
    <citation type="submission" date="2016-11" db="EMBL/GenBank/DDBJ databases">
        <title>Whole Genome Sequencing of Mucilaginibacter polytrichastri RG4-7(T) isolated from the moss sample.</title>
        <authorList>
            <person name="Li Y."/>
        </authorList>
    </citation>
    <scope>NUCLEOTIDE SEQUENCE [LARGE SCALE GENOMIC DNA]</scope>
    <source>
        <strain evidence="7 8">RG4-7</strain>
    </source>
</reference>
<comment type="caution">
    <text evidence="7">The sequence shown here is derived from an EMBL/GenBank/DDBJ whole genome shotgun (WGS) entry which is preliminary data.</text>
</comment>
<feature type="transmembrane region" description="Helical" evidence="5">
    <location>
        <begin position="48"/>
        <end position="68"/>
    </location>
</feature>
<evidence type="ECO:0000313" key="7">
    <source>
        <dbReference type="EMBL" id="OKS88739.1"/>
    </source>
</evidence>
<dbReference type="Pfam" id="PF07291">
    <property type="entry name" value="MauE"/>
    <property type="match status" value="1"/>
</dbReference>
<organism evidence="7 8">
    <name type="scientific">Mucilaginibacter polytrichastri</name>
    <dbReference type="NCBI Taxonomy" id="1302689"/>
    <lineage>
        <taxon>Bacteria</taxon>
        <taxon>Pseudomonadati</taxon>
        <taxon>Bacteroidota</taxon>
        <taxon>Sphingobacteriia</taxon>
        <taxon>Sphingobacteriales</taxon>
        <taxon>Sphingobacteriaceae</taxon>
        <taxon>Mucilaginibacter</taxon>
    </lineage>
</organism>
<protein>
    <recommendedName>
        <fullName evidence="6">Methylamine utilisation protein MauE domain-containing protein</fullName>
    </recommendedName>
</protein>
<dbReference type="EMBL" id="MPPL01000001">
    <property type="protein sequence ID" value="OKS88739.1"/>
    <property type="molecule type" value="Genomic_DNA"/>
</dbReference>
<keyword evidence="4 5" id="KW-0472">Membrane</keyword>
<evidence type="ECO:0000256" key="1">
    <source>
        <dbReference type="ARBA" id="ARBA00004141"/>
    </source>
</evidence>
<dbReference type="UniPathway" id="UPA00895"/>
<dbReference type="STRING" id="1302689.RG47T_4217"/>
<gene>
    <name evidence="7" type="ORF">RG47T_4217</name>
</gene>
<dbReference type="GO" id="GO:0016020">
    <property type="term" value="C:membrane"/>
    <property type="evidence" value="ECO:0007669"/>
    <property type="project" value="UniProtKB-SubCell"/>
</dbReference>
<keyword evidence="3 5" id="KW-1133">Transmembrane helix</keyword>
<accession>A0A1Q6A3Z8</accession>
<dbReference type="OrthoDB" id="673785at2"/>
<feature type="transmembrane region" description="Helical" evidence="5">
    <location>
        <begin position="75"/>
        <end position="97"/>
    </location>
</feature>
<keyword evidence="8" id="KW-1185">Reference proteome</keyword>
<evidence type="ECO:0000256" key="4">
    <source>
        <dbReference type="ARBA" id="ARBA00023136"/>
    </source>
</evidence>